<accession>A0A2G8JUD5</accession>
<evidence type="ECO:0000256" key="5">
    <source>
        <dbReference type="ARBA" id="ARBA00022692"/>
    </source>
</evidence>
<comment type="caution">
    <text evidence="10">The sequence shown here is derived from an EMBL/GenBank/DDBJ whole genome shotgun (WGS) entry which is preliminary data.</text>
</comment>
<keyword evidence="7 9" id="KW-0472">Membrane</keyword>
<dbReference type="PANTHER" id="PTHR30574:SF1">
    <property type="entry name" value="SULPHUR TRANSPORT DOMAIN-CONTAINING PROTEIN"/>
    <property type="match status" value="1"/>
</dbReference>
<evidence type="ECO:0000256" key="1">
    <source>
        <dbReference type="ARBA" id="ARBA00004429"/>
    </source>
</evidence>
<feature type="transmembrane region" description="Helical" evidence="9">
    <location>
        <begin position="227"/>
        <end position="245"/>
    </location>
</feature>
<dbReference type="GO" id="GO:0005886">
    <property type="term" value="C:plasma membrane"/>
    <property type="evidence" value="ECO:0007669"/>
    <property type="project" value="UniProtKB-SubCell"/>
</dbReference>
<keyword evidence="2" id="KW-0813">Transport</keyword>
<evidence type="ECO:0000313" key="11">
    <source>
        <dbReference type="Proteomes" id="UP000230750"/>
    </source>
</evidence>
<feature type="transmembrane region" description="Helical" evidence="9">
    <location>
        <begin position="384"/>
        <end position="402"/>
    </location>
</feature>
<comment type="subcellular location">
    <subcellularLocation>
        <location evidence="1">Cell inner membrane</location>
        <topology evidence="1">Multi-pass membrane protein</topology>
    </subcellularLocation>
</comment>
<dbReference type="STRING" id="307972.A0A2G8JUD5"/>
<gene>
    <name evidence="10" type="ORF">BSL78_23781</name>
</gene>
<feature type="transmembrane region" description="Helical" evidence="9">
    <location>
        <begin position="294"/>
        <end position="314"/>
    </location>
</feature>
<name>A0A2G8JUD5_STIJA</name>
<feature type="compositionally biased region" description="Polar residues" evidence="8">
    <location>
        <begin position="1"/>
        <end position="14"/>
    </location>
</feature>
<dbReference type="AlphaFoldDB" id="A0A2G8JUD5"/>
<evidence type="ECO:0000313" key="10">
    <source>
        <dbReference type="EMBL" id="PIK39371.1"/>
    </source>
</evidence>
<dbReference type="OrthoDB" id="10254418at2759"/>
<evidence type="ECO:0000256" key="2">
    <source>
        <dbReference type="ARBA" id="ARBA00022448"/>
    </source>
</evidence>
<feature type="transmembrane region" description="Helical" evidence="9">
    <location>
        <begin position="354"/>
        <end position="372"/>
    </location>
</feature>
<evidence type="ECO:0000256" key="4">
    <source>
        <dbReference type="ARBA" id="ARBA00022519"/>
    </source>
</evidence>
<dbReference type="Pfam" id="PF04143">
    <property type="entry name" value="Sulf_transp"/>
    <property type="match status" value="1"/>
</dbReference>
<keyword evidence="4" id="KW-0997">Cell inner membrane</keyword>
<proteinExistence type="predicted"/>
<evidence type="ECO:0000256" key="7">
    <source>
        <dbReference type="ARBA" id="ARBA00023136"/>
    </source>
</evidence>
<keyword evidence="3" id="KW-1003">Cell membrane</keyword>
<dbReference type="InterPro" id="IPR007272">
    <property type="entry name" value="Sulf_transp_TsuA/YedE"/>
</dbReference>
<reference evidence="10 11" key="1">
    <citation type="journal article" date="2017" name="PLoS Biol.">
        <title>The sea cucumber genome provides insights into morphological evolution and visceral regeneration.</title>
        <authorList>
            <person name="Zhang X."/>
            <person name="Sun L."/>
            <person name="Yuan J."/>
            <person name="Sun Y."/>
            <person name="Gao Y."/>
            <person name="Zhang L."/>
            <person name="Li S."/>
            <person name="Dai H."/>
            <person name="Hamel J.F."/>
            <person name="Liu C."/>
            <person name="Yu Y."/>
            <person name="Liu S."/>
            <person name="Lin W."/>
            <person name="Guo K."/>
            <person name="Jin S."/>
            <person name="Xu P."/>
            <person name="Storey K.B."/>
            <person name="Huan P."/>
            <person name="Zhang T."/>
            <person name="Zhou Y."/>
            <person name="Zhang J."/>
            <person name="Lin C."/>
            <person name="Li X."/>
            <person name="Xing L."/>
            <person name="Huo D."/>
            <person name="Sun M."/>
            <person name="Wang L."/>
            <person name="Mercier A."/>
            <person name="Li F."/>
            <person name="Yang H."/>
            <person name="Xiang J."/>
        </authorList>
    </citation>
    <scope>NUCLEOTIDE SEQUENCE [LARGE SCALE GENOMIC DNA]</scope>
    <source>
        <strain evidence="10">Shaxun</strain>
        <tissue evidence="10">Muscle</tissue>
    </source>
</reference>
<evidence type="ECO:0000256" key="6">
    <source>
        <dbReference type="ARBA" id="ARBA00022989"/>
    </source>
</evidence>
<sequence>MTANSSNNNDQMGTDNPAYVPDDKDWTGRDTETMYSRQSDTVKNRSNGSNHSNSITPVEKKGYVEMDYGVVKTNGNIKKKESFNEKCDHESLKSASMDFTDIAKIVGKLAVCLLCGMVMGLSLEKGRVFEPRSIRCQFTYQLWIMMKMFLSAVATGLLCLATLSVLPFTKNAFENARIEYLGCLTTKGVLMASIGGALLGAGMALSGACPGMVLAQVGAWVGNGSGLVTFIGCLAGAFTTGYYIHYLKTWVEHRLIRNNSIVTGLELWKPWRTEILPSPAIGFTSTWFMTDYAWPPYVAGILIGSLQLPLVLVVRDTIGGSGSYCTISSQVLVTKRMERAIPYLANFKRGVSSWWQVFFVSGVILGAMTSSLSSHTAAKVDGVGWAMSFVGGFIMLFGARLGGGCTSGHGLSGVGVLALVSFVAVAAMFAGGTVVGLIGWGMDKADVIESFCPLAGTNVVT</sequence>
<keyword evidence="11" id="KW-1185">Reference proteome</keyword>
<protein>
    <submittedName>
        <fullName evidence="10">Uncharacterized protein</fullName>
    </submittedName>
</protein>
<evidence type="ECO:0000256" key="3">
    <source>
        <dbReference type="ARBA" id="ARBA00022475"/>
    </source>
</evidence>
<evidence type="ECO:0000256" key="8">
    <source>
        <dbReference type="SAM" id="MobiDB-lite"/>
    </source>
</evidence>
<feature type="transmembrane region" description="Helical" evidence="9">
    <location>
        <begin position="414"/>
        <end position="440"/>
    </location>
</feature>
<feature type="transmembrane region" description="Helical" evidence="9">
    <location>
        <begin position="144"/>
        <end position="169"/>
    </location>
</feature>
<keyword evidence="5 9" id="KW-0812">Transmembrane</keyword>
<dbReference type="EMBL" id="MRZV01001246">
    <property type="protein sequence ID" value="PIK39371.1"/>
    <property type="molecule type" value="Genomic_DNA"/>
</dbReference>
<dbReference type="Proteomes" id="UP000230750">
    <property type="component" value="Unassembled WGS sequence"/>
</dbReference>
<dbReference type="PANTHER" id="PTHR30574">
    <property type="entry name" value="INNER MEMBRANE PROTEIN YEDE"/>
    <property type="match status" value="1"/>
</dbReference>
<keyword evidence="6 9" id="KW-1133">Transmembrane helix</keyword>
<feature type="transmembrane region" description="Helical" evidence="9">
    <location>
        <begin position="189"/>
        <end position="215"/>
    </location>
</feature>
<organism evidence="10 11">
    <name type="scientific">Stichopus japonicus</name>
    <name type="common">Sea cucumber</name>
    <dbReference type="NCBI Taxonomy" id="307972"/>
    <lineage>
        <taxon>Eukaryota</taxon>
        <taxon>Metazoa</taxon>
        <taxon>Echinodermata</taxon>
        <taxon>Eleutherozoa</taxon>
        <taxon>Echinozoa</taxon>
        <taxon>Holothuroidea</taxon>
        <taxon>Aspidochirotacea</taxon>
        <taxon>Aspidochirotida</taxon>
        <taxon>Stichopodidae</taxon>
        <taxon>Apostichopus</taxon>
    </lineage>
</organism>
<feature type="compositionally biased region" description="Polar residues" evidence="8">
    <location>
        <begin position="33"/>
        <end position="56"/>
    </location>
</feature>
<feature type="region of interest" description="Disordered" evidence="8">
    <location>
        <begin position="1"/>
        <end position="56"/>
    </location>
</feature>
<evidence type="ECO:0000256" key="9">
    <source>
        <dbReference type="SAM" id="Phobius"/>
    </source>
</evidence>
<feature type="compositionally biased region" description="Basic and acidic residues" evidence="8">
    <location>
        <begin position="21"/>
        <end position="32"/>
    </location>
</feature>